<name>A0ABT0X314_9ACTN</name>
<keyword evidence="2" id="KW-1185">Reference proteome</keyword>
<dbReference type="RefSeq" id="WP_251411075.1">
    <property type="nucleotide sequence ID" value="NZ_JAMQGM010000014.1"/>
</dbReference>
<dbReference type="EMBL" id="JAMQGM010000014">
    <property type="protein sequence ID" value="MCM2576928.1"/>
    <property type="molecule type" value="Genomic_DNA"/>
</dbReference>
<gene>
    <name evidence="1" type="ORF">M1E25_06085</name>
</gene>
<sequence length="66" mass="6990">MKKPPEGSPAVTGCTHQFAAEGAVTVAAATDQHNHPMFTAFTRAGHPVVQERTSLVRAPCMPPGHR</sequence>
<protein>
    <submittedName>
        <fullName evidence="1">Uncharacterized protein</fullName>
    </submittedName>
</protein>
<comment type="caution">
    <text evidence="1">The sequence shown here is derived from an EMBL/GenBank/DDBJ whole genome shotgun (WGS) entry which is preliminary data.</text>
</comment>
<proteinExistence type="predicted"/>
<dbReference type="Proteomes" id="UP001167160">
    <property type="component" value="Unassembled WGS sequence"/>
</dbReference>
<organism evidence="1 2">
    <name type="scientific">Streptomyces meridianus</name>
    <dbReference type="NCBI Taxonomy" id="2938945"/>
    <lineage>
        <taxon>Bacteria</taxon>
        <taxon>Bacillati</taxon>
        <taxon>Actinomycetota</taxon>
        <taxon>Actinomycetes</taxon>
        <taxon>Kitasatosporales</taxon>
        <taxon>Streptomycetaceae</taxon>
        <taxon>Streptomyces</taxon>
    </lineage>
</organism>
<accession>A0ABT0X314</accession>
<evidence type="ECO:0000313" key="2">
    <source>
        <dbReference type="Proteomes" id="UP001167160"/>
    </source>
</evidence>
<evidence type="ECO:0000313" key="1">
    <source>
        <dbReference type="EMBL" id="MCM2576928.1"/>
    </source>
</evidence>
<reference evidence="1" key="1">
    <citation type="journal article" date="2023" name="Int. J. Syst. Evol. Microbiol.">
        <title>Streptomyces meridianus sp. nov. isolated from brackish water of the Tagus estuary in Alcochete, Portugal.</title>
        <authorList>
            <person name="Santos J.D.N."/>
            <person name="Klimek D."/>
            <person name="Calusinska M."/>
            <person name="Lobo Da Cunha A."/>
            <person name="Catita J."/>
            <person name="Goncalves H."/>
            <person name="Gonzalez I."/>
            <person name="Reyes F."/>
            <person name="Lage O.M."/>
        </authorList>
    </citation>
    <scope>NUCLEOTIDE SEQUENCE</scope>
    <source>
        <strain evidence="1">MTZ3.1</strain>
    </source>
</reference>